<name>A0ABP9FT94_9SPHI</name>
<keyword evidence="2" id="KW-1185">Reference proteome</keyword>
<dbReference type="EMBL" id="BAABJI010000002">
    <property type="protein sequence ID" value="GAA4915302.1"/>
    <property type="molecule type" value="Genomic_DNA"/>
</dbReference>
<dbReference type="Proteomes" id="UP001501436">
    <property type="component" value="Unassembled WGS sequence"/>
</dbReference>
<sequence length="172" mass="19767">MLSAFNNRNVSKLYLQRHGWVKPEYELRDDLHSYGKLTFKTVSLKNRGMAELAGSVLNFKFSDTWKREISVTDENENLIGTLKSKTFSFTSTFTLTDGTQYILKRTSFWKASYEWENSTNGRLITIKLNPFSSTDEVFIEQSTVPLHIFPLLTFVGFYLIISRQRQAAAAGV</sequence>
<evidence type="ECO:0000313" key="1">
    <source>
        <dbReference type="EMBL" id="GAA4915302.1"/>
    </source>
</evidence>
<gene>
    <name evidence="1" type="ORF">GCM10023313_18440</name>
</gene>
<evidence type="ECO:0000313" key="2">
    <source>
        <dbReference type="Proteomes" id="UP001501436"/>
    </source>
</evidence>
<reference evidence="2" key="1">
    <citation type="journal article" date="2019" name="Int. J. Syst. Evol. Microbiol.">
        <title>The Global Catalogue of Microorganisms (GCM) 10K type strain sequencing project: providing services to taxonomists for standard genome sequencing and annotation.</title>
        <authorList>
            <consortium name="The Broad Institute Genomics Platform"/>
            <consortium name="The Broad Institute Genome Sequencing Center for Infectious Disease"/>
            <person name="Wu L."/>
            <person name="Ma J."/>
        </authorList>
    </citation>
    <scope>NUCLEOTIDE SEQUENCE [LARGE SCALE GENOMIC DNA]</scope>
    <source>
        <strain evidence="2">JCM 18283</strain>
    </source>
</reference>
<comment type="caution">
    <text evidence="1">The sequence shown here is derived from an EMBL/GenBank/DDBJ whole genome shotgun (WGS) entry which is preliminary data.</text>
</comment>
<dbReference type="RefSeq" id="WP_345330902.1">
    <property type="nucleotide sequence ID" value="NZ_BAABJI010000002.1"/>
</dbReference>
<organism evidence="1 2">
    <name type="scientific">Mucilaginibacter defluvii</name>
    <dbReference type="NCBI Taxonomy" id="1196019"/>
    <lineage>
        <taxon>Bacteria</taxon>
        <taxon>Pseudomonadati</taxon>
        <taxon>Bacteroidota</taxon>
        <taxon>Sphingobacteriia</taxon>
        <taxon>Sphingobacteriales</taxon>
        <taxon>Sphingobacteriaceae</taxon>
        <taxon>Mucilaginibacter</taxon>
    </lineage>
</organism>
<accession>A0ABP9FT94</accession>
<protein>
    <submittedName>
        <fullName evidence="1">Uncharacterized protein</fullName>
    </submittedName>
</protein>
<proteinExistence type="predicted"/>